<evidence type="ECO:0000313" key="8">
    <source>
        <dbReference type="EMBL" id="TLS46731.1"/>
    </source>
</evidence>
<dbReference type="SUPFAM" id="SSF75005">
    <property type="entry name" value="Arabinanase/levansucrase/invertase"/>
    <property type="match status" value="2"/>
</dbReference>
<dbReference type="Gene3D" id="2.115.10.20">
    <property type="entry name" value="Glycosyl hydrolase domain, family 43"/>
    <property type="match status" value="2"/>
</dbReference>
<feature type="signal peptide" evidence="7">
    <location>
        <begin position="1"/>
        <end position="35"/>
    </location>
</feature>
<sequence length="633" mass="71257">MSRDDNSPEVPSRRLVLKGALAAGALTSVPSVAQAATEDDADDADVADAAGPTASYVNPLVRNRADPHIHRHTDGYYYFTATAPEYDRIILRRSRTLRGLSTADESVIWKKHTSGDMGAHIWAPEIHHIDGKWYVYFAAAPANDIWAIRIWVLENASRNPFEGTWTEKGQLKTAWETFSLDATTFTHRGTRYLAWAQHEPGMDNNTAVWLSKMANPWTLTGPQVRLTTPELDWEIIGFKVNEGPSVIERNGRVFMSYSASATDYHYCLGLLTADADSDLMDPANWSKSPTPVFTSNDTTKQYGPGHNSFTVAEDGRTDVLVYHARQYKEIVGDPLNDPNRHTRIQKLGWNPDGTPDFGIPVADTPVRPDKKSRYTMTAFTGSSNTDLYVYESEDAYTYSLLKGPAYTPPGGLLRDPSIMKHSDGSYWLVHTTNFTGNTIGFARSEDRVTWRFAGTQTLSTPGLARTWAPEWFVDRDGSVHVVVSLDTENNQVFRPHLLTATDRRLLNWSVPRPLTGLDQANYIDTFVVRFRGRYHAFAKNQMTNYVEHAVADRLDGPYGFTGTDDWADWGRWRQGQALVRLDNGGWRIYFDGFTDRKYYFSDSLDGLRTWTPVQQLPGLSGVVHNVTVLREHV</sequence>
<comment type="similarity">
    <text evidence="1">Belongs to the glycosyl hydrolase 43 family.</text>
</comment>
<dbReference type="Pfam" id="PF04616">
    <property type="entry name" value="Glyco_hydro_43"/>
    <property type="match status" value="2"/>
</dbReference>
<feature type="site" description="Important for catalytic activity, responsible for pKa modulation of the active site Glu and correct orientation of both the proton donor and substrate" evidence="6">
    <location>
        <position position="181"/>
    </location>
</feature>
<dbReference type="CDD" id="cd18817">
    <property type="entry name" value="GH43f_LbAraf43-like"/>
    <property type="match status" value="1"/>
</dbReference>
<evidence type="ECO:0000256" key="3">
    <source>
        <dbReference type="ARBA" id="ARBA00022801"/>
    </source>
</evidence>
<evidence type="ECO:0000256" key="4">
    <source>
        <dbReference type="ARBA" id="ARBA00023295"/>
    </source>
</evidence>
<feature type="active site" description="Proton donor" evidence="5">
    <location>
        <position position="242"/>
    </location>
</feature>
<dbReference type="Proteomes" id="UP000305906">
    <property type="component" value="Unassembled WGS sequence"/>
</dbReference>
<organism evidence="8 9">
    <name type="scientific">Streptomyces montanus</name>
    <dbReference type="NCBI Taxonomy" id="2580423"/>
    <lineage>
        <taxon>Bacteria</taxon>
        <taxon>Bacillati</taxon>
        <taxon>Actinomycetota</taxon>
        <taxon>Actinomycetes</taxon>
        <taxon>Kitasatosporales</taxon>
        <taxon>Streptomycetaceae</taxon>
        <taxon>Streptomyces</taxon>
    </lineage>
</organism>
<dbReference type="InterPro" id="IPR006311">
    <property type="entry name" value="TAT_signal"/>
</dbReference>
<evidence type="ECO:0000256" key="2">
    <source>
        <dbReference type="ARBA" id="ARBA00022729"/>
    </source>
</evidence>
<dbReference type="InterPro" id="IPR006710">
    <property type="entry name" value="Glyco_hydro_43"/>
</dbReference>
<dbReference type="PANTHER" id="PTHR43817">
    <property type="entry name" value="GLYCOSYL HYDROLASE"/>
    <property type="match status" value="1"/>
</dbReference>
<keyword evidence="4" id="KW-0326">Glycosidase</keyword>
<dbReference type="GO" id="GO:0004553">
    <property type="term" value="F:hydrolase activity, hydrolyzing O-glycosyl compounds"/>
    <property type="evidence" value="ECO:0007669"/>
    <property type="project" value="InterPro"/>
</dbReference>
<dbReference type="GO" id="GO:0005975">
    <property type="term" value="P:carbohydrate metabolic process"/>
    <property type="evidence" value="ECO:0007669"/>
    <property type="project" value="InterPro"/>
</dbReference>
<name>A0A5R9FTM2_9ACTN</name>
<reference evidence="8 9" key="1">
    <citation type="submission" date="2019-05" db="EMBL/GenBank/DDBJ databases">
        <title>Streptomyces sp. NEAU-C151, a novel actinomycete isolated from soil.</title>
        <authorList>
            <person name="Han L."/>
            <person name="Jiang H."/>
        </authorList>
    </citation>
    <scope>NUCLEOTIDE SEQUENCE [LARGE SCALE GENOMIC DNA]</scope>
    <source>
        <strain evidence="8 9">NEAU-C151</strain>
    </source>
</reference>
<keyword evidence="2 7" id="KW-0732">Signal</keyword>
<evidence type="ECO:0000256" key="5">
    <source>
        <dbReference type="PIRSR" id="PIRSR606710-1"/>
    </source>
</evidence>
<dbReference type="AlphaFoldDB" id="A0A5R9FTM2"/>
<keyword evidence="3" id="KW-0378">Hydrolase</keyword>
<proteinExistence type="inferred from homology"/>
<evidence type="ECO:0000256" key="7">
    <source>
        <dbReference type="SAM" id="SignalP"/>
    </source>
</evidence>
<evidence type="ECO:0000313" key="9">
    <source>
        <dbReference type="Proteomes" id="UP000305906"/>
    </source>
</evidence>
<dbReference type="EMBL" id="VBZC01000007">
    <property type="protein sequence ID" value="TLS46731.1"/>
    <property type="molecule type" value="Genomic_DNA"/>
</dbReference>
<feature type="active site" description="Proton acceptor" evidence="5">
    <location>
        <position position="66"/>
    </location>
</feature>
<accession>A0A5R9FTM2</accession>
<evidence type="ECO:0000256" key="1">
    <source>
        <dbReference type="ARBA" id="ARBA00009865"/>
    </source>
</evidence>
<dbReference type="PANTHER" id="PTHR43817:SF1">
    <property type="entry name" value="HYDROLASE, FAMILY 43, PUTATIVE (AFU_ORTHOLOGUE AFUA_3G01660)-RELATED"/>
    <property type="match status" value="1"/>
</dbReference>
<protein>
    <submittedName>
        <fullName evidence="8">Alpha-N-arabinofuranosidase</fullName>
    </submittedName>
</protein>
<keyword evidence="9" id="KW-1185">Reference proteome</keyword>
<gene>
    <name evidence="8" type="ORF">FE633_08615</name>
</gene>
<dbReference type="InterPro" id="IPR023296">
    <property type="entry name" value="Glyco_hydro_beta-prop_sf"/>
</dbReference>
<feature type="chain" id="PRO_5024332737" evidence="7">
    <location>
        <begin position="36"/>
        <end position="633"/>
    </location>
</feature>
<dbReference type="PROSITE" id="PS51318">
    <property type="entry name" value="TAT"/>
    <property type="match status" value="1"/>
</dbReference>
<comment type="caution">
    <text evidence="8">The sequence shown here is derived from an EMBL/GenBank/DDBJ whole genome shotgun (WGS) entry which is preliminary data.</text>
</comment>
<evidence type="ECO:0000256" key="6">
    <source>
        <dbReference type="PIRSR" id="PIRSR606710-2"/>
    </source>
</evidence>